<organism evidence="1 2">
    <name type="scientific">Pedobacter lithocola</name>
    <dbReference type="NCBI Taxonomy" id="1908239"/>
    <lineage>
        <taxon>Bacteria</taxon>
        <taxon>Pseudomonadati</taxon>
        <taxon>Bacteroidota</taxon>
        <taxon>Sphingobacteriia</taxon>
        <taxon>Sphingobacteriales</taxon>
        <taxon>Sphingobacteriaceae</taxon>
        <taxon>Pedobacter</taxon>
    </lineage>
</organism>
<dbReference type="RefSeq" id="WP_378988712.1">
    <property type="nucleotide sequence ID" value="NZ_JBHSBW010000016.1"/>
</dbReference>
<protein>
    <recommendedName>
        <fullName evidence="3">DASH complex subunit DAD4</fullName>
    </recommendedName>
</protein>
<dbReference type="Proteomes" id="UP001595789">
    <property type="component" value="Unassembled WGS sequence"/>
</dbReference>
<accession>A0ABV8PFR4</accession>
<evidence type="ECO:0000313" key="1">
    <source>
        <dbReference type="EMBL" id="MFC4213475.1"/>
    </source>
</evidence>
<evidence type="ECO:0000313" key="2">
    <source>
        <dbReference type="Proteomes" id="UP001595789"/>
    </source>
</evidence>
<gene>
    <name evidence="1" type="ORF">ACFOWA_19940</name>
</gene>
<dbReference type="EMBL" id="JBHSBW010000016">
    <property type="protein sequence ID" value="MFC4213475.1"/>
    <property type="molecule type" value="Genomic_DNA"/>
</dbReference>
<proteinExistence type="predicted"/>
<comment type="caution">
    <text evidence="1">The sequence shown here is derived from an EMBL/GenBank/DDBJ whole genome shotgun (WGS) entry which is preliminary data.</text>
</comment>
<sequence length="77" mass="8731">MNVRRRKLAAIDMEIEALHKQVTNTNNVLVEALESTTEDLTAANHVITLYSEMTLHFIKIIKLTNEKLNIIRGDGRG</sequence>
<name>A0ABV8PFR4_9SPHI</name>
<evidence type="ECO:0008006" key="3">
    <source>
        <dbReference type="Google" id="ProtNLM"/>
    </source>
</evidence>
<reference evidence="2" key="1">
    <citation type="journal article" date="2019" name="Int. J. Syst. Evol. Microbiol.">
        <title>The Global Catalogue of Microorganisms (GCM) 10K type strain sequencing project: providing services to taxonomists for standard genome sequencing and annotation.</title>
        <authorList>
            <consortium name="The Broad Institute Genomics Platform"/>
            <consortium name="The Broad Institute Genome Sequencing Center for Infectious Disease"/>
            <person name="Wu L."/>
            <person name="Ma J."/>
        </authorList>
    </citation>
    <scope>NUCLEOTIDE SEQUENCE [LARGE SCALE GENOMIC DNA]</scope>
    <source>
        <strain evidence="2">CCM 8691</strain>
    </source>
</reference>
<keyword evidence="2" id="KW-1185">Reference proteome</keyword>